<protein>
    <recommendedName>
        <fullName evidence="2">DUF7229 domain-containing protein</fullName>
    </recommendedName>
</protein>
<feature type="region of interest" description="Disordered" evidence="1">
    <location>
        <begin position="1"/>
        <end position="31"/>
    </location>
</feature>
<sequence length="134" mass="14624">MSHTLTPVSELPGANAHFRAPDPTHRLSESADNAADARLDALLAANSCPRTYFVSDVAALFGKSDQWVHWVLRNVTHPDGSPIEPERIGKQRRKRFTRPLVESIVVALHHRGTLTRDGACRVIANLDAAEGLAA</sequence>
<feature type="compositionally biased region" description="Basic and acidic residues" evidence="1">
    <location>
        <begin position="19"/>
        <end position="31"/>
    </location>
</feature>
<keyword evidence="4" id="KW-1185">Reference proteome</keyword>
<evidence type="ECO:0000256" key="1">
    <source>
        <dbReference type="SAM" id="MobiDB-lite"/>
    </source>
</evidence>
<proteinExistence type="predicted"/>
<reference evidence="3 4" key="1">
    <citation type="submission" date="2023-04" db="EMBL/GenBank/DDBJ databases">
        <title>Forest soil microbial communities from Buena Vista Peninsula, Colon Province, Panama.</title>
        <authorList>
            <person name="Bouskill N."/>
        </authorList>
    </citation>
    <scope>NUCLEOTIDE SEQUENCE [LARGE SCALE GENOMIC DNA]</scope>
    <source>
        <strain evidence="3 4">CFH S0262</strain>
    </source>
</reference>
<comment type="caution">
    <text evidence="3">The sequence shown here is derived from an EMBL/GenBank/DDBJ whole genome shotgun (WGS) entry which is preliminary data.</text>
</comment>
<dbReference type="Pfam" id="PF23875">
    <property type="entry name" value="DUF7229"/>
    <property type="match status" value="1"/>
</dbReference>
<evidence type="ECO:0000313" key="4">
    <source>
        <dbReference type="Proteomes" id="UP001160334"/>
    </source>
</evidence>
<gene>
    <name evidence="3" type="ORF">M2280_005792</name>
</gene>
<evidence type="ECO:0000313" key="3">
    <source>
        <dbReference type="EMBL" id="MDH6284532.1"/>
    </source>
</evidence>
<evidence type="ECO:0000259" key="2">
    <source>
        <dbReference type="Pfam" id="PF23875"/>
    </source>
</evidence>
<name>A0ABT6MJN9_9NOCA</name>
<dbReference type="InterPro" id="IPR055653">
    <property type="entry name" value="DUF7229"/>
</dbReference>
<feature type="domain" description="DUF7229" evidence="2">
    <location>
        <begin position="43"/>
        <end position="128"/>
    </location>
</feature>
<accession>A0ABT6MJN9</accession>
<dbReference type="EMBL" id="JARXVC010000023">
    <property type="protein sequence ID" value="MDH6284532.1"/>
    <property type="molecule type" value="Genomic_DNA"/>
</dbReference>
<dbReference type="Proteomes" id="UP001160334">
    <property type="component" value="Unassembled WGS sequence"/>
</dbReference>
<dbReference type="RefSeq" id="WP_280763748.1">
    <property type="nucleotide sequence ID" value="NZ_JARXVC010000023.1"/>
</dbReference>
<organism evidence="3 4">
    <name type="scientific">Prescottella agglutinans</name>
    <dbReference type="NCBI Taxonomy" id="1644129"/>
    <lineage>
        <taxon>Bacteria</taxon>
        <taxon>Bacillati</taxon>
        <taxon>Actinomycetota</taxon>
        <taxon>Actinomycetes</taxon>
        <taxon>Mycobacteriales</taxon>
        <taxon>Nocardiaceae</taxon>
        <taxon>Prescottella</taxon>
    </lineage>
</organism>